<proteinExistence type="predicted"/>
<dbReference type="Proteomes" id="UP001274830">
    <property type="component" value="Unassembled WGS sequence"/>
</dbReference>
<dbReference type="PANTHER" id="PTHR40788:SF1">
    <property type="entry name" value="IPA PROTEIN"/>
    <property type="match status" value="1"/>
</dbReference>
<comment type="caution">
    <text evidence="2">The sequence shown here is derived from an EMBL/GenBank/DDBJ whole genome shotgun (WGS) entry which is preliminary data.</text>
</comment>
<evidence type="ECO:0000313" key="3">
    <source>
        <dbReference type="Proteomes" id="UP001274830"/>
    </source>
</evidence>
<dbReference type="AlphaFoldDB" id="A0AAE0TP68"/>
<name>A0AAE0TP68_9PEZI</name>
<sequence length="880" mass="99999">MSCDAYTRYQKGRYTEVERDEDATEEVEVERLFLTAFEHKDGPIESAATLPTCPKTCKSCLEHYRPLQWQETWAWLEYNFTYEDEKTEEIVREHVDKARASLANVRDKLERFGNAIAKRWMKKNMSKRASLLRTASPSLHNKRWAAADLVYRSQKLNQEDWQRYHEAWLLPYLDVDTLAKDPANLLALLHFRTHHTLQNWFRFDYEQIRIPFLEGTIGLAYNPHCVVVHGNRYGDLVQWERKAAHRGDMVGLPRAEVTLEAQEALAAFLEAVVNLPLEQDAPEGGEKWTALVETDFNRPQSDCLLASFASTAFGPPPVWDTRSMAASVKARVAIVKVAIECTQTEPEHVRALVRRTKNAVSFSKQSEFVQQQQIVRIVMRDYNILAYMNAVFDDLTRLARVGKENVVAGRARTAKHEVALQLLTISVDDIIQILMRDIWNETMQVSSFESRGCPCGNRHLLCEPRDLHNDDPLFWCIWQICTHQEHGGFDLKFLLGHLYQVIDGGSRKEKARISPNMQILLEDLAVFVNIWDGIRLHCPHPIRIMYGHGRNEIGMQWKDDKEWYINCTANAEALAGPEDFLEPLMILAGLPAPKSKAEDAPGDLLRYATAQTALDEFWAWVCQAHRYFFEDVCMSEERIRLYLRPILARENKRHVASMRTVTKKLRTIVVGETPGRSTQDNAEKDARTAGKRDIKNLSIELASCRRESQTVWGSTDSPSTPVATPKEKVKTRPAVADTPSPAVADAPPQPSAPPIAGNKVLVSSESLTLFDRMFDSLAASKHTACVAWEDFLAAMTDAGCGIEQKGGSAVAFWVAAKREGTVIVHRPHPDPKINPIMLRDCGKKLTKYFGWDEDSFVLRSKEDEKEKSEREAWILGCGRG</sequence>
<dbReference type="PANTHER" id="PTHR40788">
    <property type="entry name" value="CLR5 DOMAIN-CONTAINING PROTEIN-RELATED"/>
    <property type="match status" value="1"/>
</dbReference>
<evidence type="ECO:0000256" key="1">
    <source>
        <dbReference type="SAM" id="MobiDB-lite"/>
    </source>
</evidence>
<accession>A0AAE0TP68</accession>
<keyword evidence="3" id="KW-1185">Reference proteome</keyword>
<reference evidence="2" key="1">
    <citation type="submission" date="2023-07" db="EMBL/GenBank/DDBJ databases">
        <title>Black Yeasts Isolated from many extreme environments.</title>
        <authorList>
            <person name="Coleine C."/>
            <person name="Stajich J.E."/>
            <person name="Selbmann L."/>
        </authorList>
    </citation>
    <scope>NUCLEOTIDE SEQUENCE</scope>
    <source>
        <strain evidence="2">CCFEE 5485</strain>
    </source>
</reference>
<evidence type="ECO:0000313" key="2">
    <source>
        <dbReference type="EMBL" id="KAK3671188.1"/>
    </source>
</evidence>
<feature type="compositionally biased region" description="Polar residues" evidence="1">
    <location>
        <begin position="709"/>
        <end position="722"/>
    </location>
</feature>
<organism evidence="2 3">
    <name type="scientific">Recurvomyces mirabilis</name>
    <dbReference type="NCBI Taxonomy" id="574656"/>
    <lineage>
        <taxon>Eukaryota</taxon>
        <taxon>Fungi</taxon>
        <taxon>Dikarya</taxon>
        <taxon>Ascomycota</taxon>
        <taxon>Pezizomycotina</taxon>
        <taxon>Dothideomycetes</taxon>
        <taxon>Dothideomycetidae</taxon>
        <taxon>Mycosphaerellales</taxon>
        <taxon>Teratosphaeriaceae</taxon>
        <taxon>Recurvomyces</taxon>
    </lineage>
</organism>
<protein>
    <submittedName>
        <fullName evidence="2">Uncharacterized protein</fullName>
    </submittedName>
</protein>
<gene>
    <name evidence="2" type="ORF">LTR78_008989</name>
</gene>
<feature type="region of interest" description="Disordered" evidence="1">
    <location>
        <begin position="709"/>
        <end position="757"/>
    </location>
</feature>
<dbReference type="EMBL" id="JAUTXT010000046">
    <property type="protein sequence ID" value="KAK3671188.1"/>
    <property type="molecule type" value="Genomic_DNA"/>
</dbReference>